<organism evidence="2 3">
    <name type="scientific">Allacma fusca</name>
    <dbReference type="NCBI Taxonomy" id="39272"/>
    <lineage>
        <taxon>Eukaryota</taxon>
        <taxon>Metazoa</taxon>
        <taxon>Ecdysozoa</taxon>
        <taxon>Arthropoda</taxon>
        <taxon>Hexapoda</taxon>
        <taxon>Collembola</taxon>
        <taxon>Symphypleona</taxon>
        <taxon>Sminthuridae</taxon>
        <taxon>Allacma</taxon>
    </lineage>
</organism>
<accession>A0A8J2L699</accession>
<dbReference type="PANTHER" id="PTHR43157:SF31">
    <property type="entry name" value="PHOSPHATIDYLINOSITOL-GLYCAN BIOSYNTHESIS CLASS F PROTEIN"/>
    <property type="match status" value="1"/>
</dbReference>
<gene>
    <name evidence="2" type="ORF">AFUS01_LOCUS26929</name>
</gene>
<dbReference type="PANTHER" id="PTHR43157">
    <property type="entry name" value="PHOSPHATIDYLINOSITOL-GLYCAN BIOSYNTHESIS CLASS F PROTEIN-RELATED"/>
    <property type="match status" value="1"/>
</dbReference>
<dbReference type="InterPro" id="IPR002347">
    <property type="entry name" value="SDR_fam"/>
</dbReference>
<dbReference type="EMBL" id="CAJVCH010366705">
    <property type="protein sequence ID" value="CAG7816304.1"/>
    <property type="molecule type" value="Genomic_DNA"/>
</dbReference>
<dbReference type="Pfam" id="PF00106">
    <property type="entry name" value="adh_short"/>
    <property type="match status" value="1"/>
</dbReference>
<keyword evidence="3" id="KW-1185">Reference proteome</keyword>
<evidence type="ECO:0000313" key="2">
    <source>
        <dbReference type="EMBL" id="CAG7816304.1"/>
    </source>
</evidence>
<evidence type="ECO:0000256" key="1">
    <source>
        <dbReference type="ARBA" id="ARBA00023002"/>
    </source>
</evidence>
<dbReference type="AlphaFoldDB" id="A0A8J2L699"/>
<evidence type="ECO:0008006" key="4">
    <source>
        <dbReference type="Google" id="ProtNLM"/>
    </source>
</evidence>
<dbReference type="Proteomes" id="UP000708208">
    <property type="component" value="Unassembled WGS sequence"/>
</dbReference>
<protein>
    <recommendedName>
        <fullName evidence="4">Protochlorophyllide reductase</fullName>
    </recommendedName>
</protein>
<evidence type="ECO:0000313" key="3">
    <source>
        <dbReference type="Proteomes" id="UP000708208"/>
    </source>
</evidence>
<dbReference type="GO" id="GO:0016491">
    <property type="term" value="F:oxidoreductase activity"/>
    <property type="evidence" value="ECO:0007669"/>
    <property type="project" value="UniProtKB-KW"/>
</dbReference>
<name>A0A8J2L699_9HEXA</name>
<keyword evidence="1" id="KW-0560">Oxidoreductase</keyword>
<proteinExistence type="predicted"/>
<comment type="caution">
    <text evidence="2">The sequence shown here is derived from an EMBL/GenBank/DDBJ whole genome shotgun (WGS) entry which is preliminary data.</text>
</comment>
<reference evidence="2" key="1">
    <citation type="submission" date="2021-06" db="EMBL/GenBank/DDBJ databases">
        <authorList>
            <person name="Hodson N. C."/>
            <person name="Mongue J. A."/>
            <person name="Jaron S. K."/>
        </authorList>
    </citation>
    <scope>NUCLEOTIDE SEQUENCE</scope>
</reference>
<dbReference type="OrthoDB" id="191139at2759"/>
<sequence length="378" mass="41948">MTGTLVSLLKNRIGHEFLDFEDHSNEESVEGRVVVITGANSGLGKVVCGQMVARGATVIMACRDMAKADSVSSEIKSIFPTAQLHLLKLDLSNLDSVRSCAVNILEKFPHVNILINNAGYFGVANTVERTKNGLEKNLAVNHLGHFLLTLLLLGHLKKGSPSRIVCIGSSNYKWSIPNPDDLNLQSEVNLGLFNVAPTSKSKFCVMLFAKELGKRLEATQVKTYSLCPGLVDTGLFENFPWLLRCLEIPGINEDAHVHTVWKHNDGAETVMYCALRKECSQESGKTYRFARYWPEADADMDEDLAKKVWTASEKLAGVKFEEVNSNGFDRKFLRKYKSNSNELGQGQKVIPMILGPAYKNKVAALESIYTNDKMDLFI</sequence>